<evidence type="ECO:0000256" key="5">
    <source>
        <dbReference type="ARBA" id="ARBA00022679"/>
    </source>
</evidence>
<dbReference type="InterPro" id="IPR027417">
    <property type="entry name" value="P-loop_NTPase"/>
</dbReference>
<evidence type="ECO:0000256" key="8">
    <source>
        <dbReference type="ARBA" id="ARBA00022840"/>
    </source>
</evidence>
<dbReference type="PANTHER" id="PTHR21087">
    <property type="entry name" value="SHIKIMATE KINASE"/>
    <property type="match status" value="1"/>
</dbReference>
<dbReference type="Gene3D" id="3.40.50.300">
    <property type="entry name" value="P-loop containing nucleotide triphosphate hydrolases"/>
    <property type="match status" value="1"/>
</dbReference>
<dbReference type="STRING" id="85968.GCA_900073015_00033"/>
<keyword evidence="7 11" id="KW-0418">Kinase</keyword>
<keyword evidence="11" id="KW-0479">Metal-binding</keyword>
<keyword evidence="13" id="KW-1185">Reference proteome</keyword>
<dbReference type="PROSITE" id="PS01128">
    <property type="entry name" value="SHIKIMATE_KINASE"/>
    <property type="match status" value="1"/>
</dbReference>
<dbReference type="GO" id="GO:0005524">
    <property type="term" value="F:ATP binding"/>
    <property type="evidence" value="ECO:0007669"/>
    <property type="project" value="UniProtKB-UniRule"/>
</dbReference>
<evidence type="ECO:0000256" key="3">
    <source>
        <dbReference type="ARBA" id="ARBA00012154"/>
    </source>
</evidence>
<feature type="binding site" evidence="11">
    <location>
        <position position="20"/>
    </location>
    <ligand>
        <name>Mg(2+)</name>
        <dbReference type="ChEBI" id="CHEBI:18420"/>
    </ligand>
</feature>
<reference evidence="12 13" key="1">
    <citation type="journal article" date="2017" name="Infect. Genet. Evol.">
        <title>The new phylogeny of the genus Mycobacterium: The old and the news.</title>
        <authorList>
            <person name="Tortoli E."/>
            <person name="Fedrizzi T."/>
            <person name="Meehan C.J."/>
            <person name="Trovato A."/>
            <person name="Grottola A."/>
            <person name="Giacobazzi E."/>
            <person name="Serpini G.F."/>
            <person name="Tagliazucchi S."/>
            <person name="Fabio A."/>
            <person name="Bettua C."/>
            <person name="Bertorelli R."/>
            <person name="Frascaro F."/>
            <person name="De Sanctis V."/>
            <person name="Pecorari M."/>
            <person name="Jousson O."/>
            <person name="Segata N."/>
            <person name="Cirillo D.M."/>
        </authorList>
    </citation>
    <scope>NUCLEOTIDE SEQUENCE [LARGE SCALE GENOMIC DNA]</scope>
    <source>
        <strain evidence="12 13">CIP1034565</strain>
    </source>
</reference>
<evidence type="ECO:0000313" key="13">
    <source>
        <dbReference type="Proteomes" id="UP000230551"/>
    </source>
</evidence>
<dbReference type="EMBL" id="PDCN02000006">
    <property type="protein sequence ID" value="PIB76166.1"/>
    <property type="molecule type" value="Genomic_DNA"/>
</dbReference>
<dbReference type="SUPFAM" id="SSF52540">
    <property type="entry name" value="P-loop containing nucleoside triphosphate hydrolases"/>
    <property type="match status" value="1"/>
</dbReference>
<comment type="pathway">
    <text evidence="1 11">Metabolic intermediate biosynthesis; chorismate biosynthesis; chorismate from D-erythrose 4-phosphate and phosphoenolpyruvate: step 5/7.</text>
</comment>
<evidence type="ECO:0000256" key="10">
    <source>
        <dbReference type="ARBA" id="ARBA00048567"/>
    </source>
</evidence>
<keyword evidence="11" id="KW-0460">Magnesium</keyword>
<proteinExistence type="inferred from homology"/>
<dbReference type="GO" id="GO:0004765">
    <property type="term" value="F:shikimate kinase activity"/>
    <property type="evidence" value="ECO:0007669"/>
    <property type="project" value="UniProtKB-UniRule"/>
</dbReference>
<evidence type="ECO:0000256" key="4">
    <source>
        <dbReference type="ARBA" id="ARBA00022605"/>
    </source>
</evidence>
<keyword evidence="4 11" id="KW-0028">Amino-acid biosynthesis</keyword>
<dbReference type="Pfam" id="PF01202">
    <property type="entry name" value="SKI"/>
    <property type="match status" value="1"/>
</dbReference>
<dbReference type="Proteomes" id="UP000230551">
    <property type="component" value="Unassembled WGS sequence"/>
</dbReference>
<dbReference type="UniPathway" id="UPA00053">
    <property type="reaction ID" value="UER00088"/>
</dbReference>
<comment type="cofactor">
    <cofactor evidence="11">
        <name>Mg(2+)</name>
        <dbReference type="ChEBI" id="CHEBI:18420"/>
    </cofactor>
    <text evidence="11">Binds 1 Mg(2+) ion per subunit.</text>
</comment>
<feature type="binding site" evidence="11">
    <location>
        <position position="156"/>
    </location>
    <ligand>
        <name>ATP</name>
        <dbReference type="ChEBI" id="CHEBI:30616"/>
    </ligand>
</feature>
<evidence type="ECO:0000256" key="7">
    <source>
        <dbReference type="ARBA" id="ARBA00022777"/>
    </source>
</evidence>
<dbReference type="InterPro" id="IPR023000">
    <property type="entry name" value="Shikimate_kinase_CS"/>
</dbReference>
<feature type="binding site" evidence="11">
    <location>
        <begin position="16"/>
        <end position="21"/>
    </location>
    <ligand>
        <name>ATP</name>
        <dbReference type="ChEBI" id="CHEBI:30616"/>
    </ligand>
</feature>
<accession>A0A2G5PCV5</accession>
<evidence type="ECO:0000256" key="6">
    <source>
        <dbReference type="ARBA" id="ARBA00022741"/>
    </source>
</evidence>
<evidence type="ECO:0000313" key="12">
    <source>
        <dbReference type="EMBL" id="PIB76166.1"/>
    </source>
</evidence>
<evidence type="ECO:0000256" key="1">
    <source>
        <dbReference type="ARBA" id="ARBA00004842"/>
    </source>
</evidence>
<dbReference type="PANTHER" id="PTHR21087:SF16">
    <property type="entry name" value="SHIKIMATE KINASE 1, CHLOROPLASTIC"/>
    <property type="match status" value="1"/>
</dbReference>
<feature type="binding site" evidence="11">
    <location>
        <position position="62"/>
    </location>
    <ligand>
        <name>substrate</name>
    </ligand>
</feature>
<dbReference type="RefSeq" id="WP_090584666.1">
    <property type="nucleotide sequence ID" value="NZ_CP104302.1"/>
</dbReference>
<dbReference type="InterPro" id="IPR000623">
    <property type="entry name" value="Shikimate_kinase/TSH1"/>
</dbReference>
<dbReference type="HAMAP" id="MF_00109">
    <property type="entry name" value="Shikimate_kinase"/>
    <property type="match status" value="1"/>
</dbReference>
<evidence type="ECO:0000256" key="2">
    <source>
        <dbReference type="ARBA" id="ARBA00006997"/>
    </source>
</evidence>
<feature type="binding site" evidence="11">
    <location>
        <position position="120"/>
    </location>
    <ligand>
        <name>ATP</name>
        <dbReference type="ChEBI" id="CHEBI:30616"/>
    </ligand>
</feature>
<feature type="binding site" evidence="11">
    <location>
        <position position="84"/>
    </location>
    <ligand>
        <name>substrate</name>
    </ligand>
</feature>
<dbReference type="EC" id="2.7.1.71" evidence="3 11"/>
<dbReference type="GO" id="GO:0008652">
    <property type="term" value="P:amino acid biosynthetic process"/>
    <property type="evidence" value="ECO:0007669"/>
    <property type="project" value="UniProtKB-KW"/>
</dbReference>
<comment type="catalytic activity">
    <reaction evidence="10 11">
        <text>shikimate + ATP = 3-phosphoshikimate + ADP + H(+)</text>
        <dbReference type="Rhea" id="RHEA:13121"/>
        <dbReference type="ChEBI" id="CHEBI:15378"/>
        <dbReference type="ChEBI" id="CHEBI:30616"/>
        <dbReference type="ChEBI" id="CHEBI:36208"/>
        <dbReference type="ChEBI" id="CHEBI:145989"/>
        <dbReference type="ChEBI" id="CHEBI:456216"/>
        <dbReference type="EC" id="2.7.1.71"/>
    </reaction>
</comment>
<keyword evidence="9 11" id="KW-0057">Aromatic amino acid biosynthesis</keyword>
<dbReference type="OrthoDB" id="9800332at2"/>
<keyword evidence="11" id="KW-0963">Cytoplasm</keyword>
<dbReference type="GO" id="GO:0009423">
    <property type="term" value="P:chorismate biosynthetic process"/>
    <property type="evidence" value="ECO:0007669"/>
    <property type="project" value="UniProtKB-UniRule"/>
</dbReference>
<comment type="subunit">
    <text evidence="11">Monomer.</text>
</comment>
<dbReference type="GO" id="GO:0009073">
    <property type="term" value="P:aromatic amino acid family biosynthetic process"/>
    <property type="evidence" value="ECO:0007669"/>
    <property type="project" value="UniProtKB-KW"/>
</dbReference>
<organism evidence="12 13">
    <name type="scientific">Mycolicibacterium brumae</name>
    <dbReference type="NCBI Taxonomy" id="85968"/>
    <lineage>
        <taxon>Bacteria</taxon>
        <taxon>Bacillati</taxon>
        <taxon>Actinomycetota</taxon>
        <taxon>Actinomycetes</taxon>
        <taxon>Mycobacteriales</taxon>
        <taxon>Mycobacteriaceae</taxon>
        <taxon>Mycolicibacterium</taxon>
    </lineage>
</organism>
<dbReference type="PRINTS" id="PR01100">
    <property type="entry name" value="SHIKIMTKNASE"/>
</dbReference>
<evidence type="ECO:0000256" key="9">
    <source>
        <dbReference type="ARBA" id="ARBA00023141"/>
    </source>
</evidence>
<comment type="subcellular location">
    <subcellularLocation>
        <location evidence="11">Cytoplasm</location>
    </subcellularLocation>
</comment>
<keyword evidence="5 11" id="KW-0808">Transferase</keyword>
<name>A0A2G5PCV5_9MYCO</name>
<keyword evidence="6 11" id="KW-0547">Nucleotide-binding</keyword>
<dbReference type="AlphaFoldDB" id="A0A2G5PCV5"/>
<dbReference type="InterPro" id="IPR031322">
    <property type="entry name" value="Shikimate/glucono_kinase"/>
</dbReference>
<sequence>MPSSTDPIAVLIGPPGVGKTTVGKRLARSLGVSFVDTDLEIETRHGRAVGQIFAEDGEPAFRSLEETVIGDVIASHSGVIALGGGSIVSPRTQELLRRHPVVYLELTEEEGIRRTAGSGRPVLAGDDPAAVYRRLMAERTPIYQDLARIRVSTVGRSPGAVVREVHRGLREAAPHRVRRAPWPMVLRPTARNHLRAGRRDALRTER</sequence>
<comment type="caution">
    <text evidence="12">The sequence shown here is derived from an EMBL/GenBank/DDBJ whole genome shotgun (WGS) entry which is preliminary data.</text>
</comment>
<comment type="similarity">
    <text evidence="2 11">Belongs to the shikimate kinase family.</text>
</comment>
<keyword evidence="8 11" id="KW-0067">ATP-binding</keyword>
<feature type="binding site" evidence="11">
    <location>
        <position position="139"/>
    </location>
    <ligand>
        <name>substrate</name>
    </ligand>
</feature>
<comment type="function">
    <text evidence="11">Catalyzes the specific phosphorylation of the 3-hydroxyl group of shikimic acid using ATP as a cosubstrate.</text>
</comment>
<dbReference type="GO" id="GO:0005829">
    <property type="term" value="C:cytosol"/>
    <property type="evidence" value="ECO:0007669"/>
    <property type="project" value="TreeGrafter"/>
</dbReference>
<evidence type="ECO:0000256" key="11">
    <source>
        <dbReference type="HAMAP-Rule" id="MF_00109"/>
    </source>
</evidence>
<dbReference type="CDD" id="cd00464">
    <property type="entry name" value="SK"/>
    <property type="match status" value="1"/>
</dbReference>
<feature type="binding site" evidence="11">
    <location>
        <position position="38"/>
    </location>
    <ligand>
        <name>substrate</name>
    </ligand>
</feature>
<dbReference type="GO" id="GO:0000287">
    <property type="term" value="F:magnesium ion binding"/>
    <property type="evidence" value="ECO:0007669"/>
    <property type="project" value="UniProtKB-UniRule"/>
</dbReference>
<protein>
    <recommendedName>
        <fullName evidence="3 11">Shikimate kinase</fullName>
        <shortName evidence="11">SK</shortName>
        <ecNumber evidence="3 11">2.7.1.71</ecNumber>
    </recommendedName>
</protein>
<gene>
    <name evidence="11" type="primary">aroK</name>
    <name evidence="12" type="ORF">CQY22_007260</name>
</gene>